<organism evidence="4 5">
    <name type="scientific">Pestalotiopsis fici (strain W106-1 / CGMCC3.15140)</name>
    <dbReference type="NCBI Taxonomy" id="1229662"/>
    <lineage>
        <taxon>Eukaryota</taxon>
        <taxon>Fungi</taxon>
        <taxon>Dikarya</taxon>
        <taxon>Ascomycota</taxon>
        <taxon>Pezizomycotina</taxon>
        <taxon>Sordariomycetes</taxon>
        <taxon>Xylariomycetidae</taxon>
        <taxon>Amphisphaeriales</taxon>
        <taxon>Sporocadaceae</taxon>
        <taxon>Pestalotiopsis</taxon>
    </lineage>
</organism>
<evidence type="ECO:0000313" key="5">
    <source>
        <dbReference type="Proteomes" id="UP000030651"/>
    </source>
</evidence>
<dbReference type="SUPFAM" id="SSF51412">
    <property type="entry name" value="Inosine monophosphate dehydrogenase (IMPDH)"/>
    <property type="match status" value="1"/>
</dbReference>
<keyword evidence="2" id="KW-0288">FMN</keyword>
<dbReference type="Proteomes" id="UP000030651">
    <property type="component" value="Unassembled WGS sequence"/>
</dbReference>
<dbReference type="InParanoid" id="W3X2D1"/>
<keyword evidence="5" id="KW-1185">Reference proteome</keyword>
<accession>W3X2D1</accession>
<evidence type="ECO:0000256" key="2">
    <source>
        <dbReference type="ARBA" id="ARBA00022643"/>
    </source>
</evidence>
<protein>
    <submittedName>
        <fullName evidence="4">Uncharacterized protein</fullName>
    </submittedName>
</protein>
<name>W3X2D1_PESFW</name>
<dbReference type="OMA" id="DNPKPLG"/>
<dbReference type="PANTHER" id="PTHR32332:SF31">
    <property type="entry name" value="2-NITROPROPANE DIOXYGENASE FAMILY, PUTATIVE (AFU_ORTHOLOGUE AFUA_2G09850)-RELATED"/>
    <property type="match status" value="1"/>
</dbReference>
<dbReference type="EMBL" id="KI912113">
    <property type="protein sequence ID" value="ETS80184.1"/>
    <property type="molecule type" value="Genomic_DNA"/>
</dbReference>
<dbReference type="HOGENOM" id="CLU_038732_2_3_1"/>
<dbReference type="eggNOG" id="ENOG502QTWN">
    <property type="taxonomic scope" value="Eukaryota"/>
</dbReference>
<dbReference type="KEGG" id="pfy:PFICI_07713"/>
<keyword evidence="3" id="KW-0560">Oxidoreductase</keyword>
<dbReference type="AlphaFoldDB" id="W3X2D1"/>
<proteinExistence type="predicted"/>
<sequence length="355" mass="37830">MSEFAPKIRTPVTELLGIKHPIVLAGMNGTSSPRLAAAVTNAGGLGVIGGGTYTPKQLSEAIDELKSHLKDKNAPFGVDLMIPKVGGGARKTNYDYLHGNLDKCVDIMIEKKTALFVCAIGVPPVDVVKKLHAAGVLYMNMCGAPKHAVAAAKLGADLVCATGGEAGGHTGDIPTSVLIPTVKEAIRDFTSPHTKKPVMLLAGGGIYNGRSLASALALGADAVWVGTRFILCDESGSTEWHQEQVRNAQHGQVVRSTIFTGRPLHSLATPYLLQWEEERKAEMKRLEAKGIIAAQHDREQRPDDDSIQEMPILMGKVAAVVDKKLPAKQIVEDMIEEAAKVLADNSRLLVASSKL</sequence>
<reference evidence="5" key="1">
    <citation type="journal article" date="2015" name="BMC Genomics">
        <title>Genomic and transcriptomic analysis of the endophytic fungus Pestalotiopsis fici reveals its lifestyle and high potential for synthesis of natural products.</title>
        <authorList>
            <person name="Wang X."/>
            <person name="Zhang X."/>
            <person name="Liu L."/>
            <person name="Xiang M."/>
            <person name="Wang W."/>
            <person name="Sun X."/>
            <person name="Che Y."/>
            <person name="Guo L."/>
            <person name="Liu G."/>
            <person name="Guo L."/>
            <person name="Wang C."/>
            <person name="Yin W.B."/>
            <person name="Stadler M."/>
            <person name="Zhang X."/>
            <person name="Liu X."/>
        </authorList>
    </citation>
    <scope>NUCLEOTIDE SEQUENCE [LARGE SCALE GENOMIC DNA]</scope>
    <source>
        <strain evidence="5">W106-1 / CGMCC3.15140</strain>
    </source>
</reference>
<dbReference type="PANTHER" id="PTHR32332">
    <property type="entry name" value="2-NITROPROPANE DIOXYGENASE"/>
    <property type="match status" value="1"/>
</dbReference>
<evidence type="ECO:0000313" key="4">
    <source>
        <dbReference type="EMBL" id="ETS80184.1"/>
    </source>
</evidence>
<dbReference type="Gene3D" id="3.20.20.70">
    <property type="entry name" value="Aldolase class I"/>
    <property type="match status" value="1"/>
</dbReference>
<evidence type="ECO:0000256" key="3">
    <source>
        <dbReference type="ARBA" id="ARBA00023002"/>
    </source>
</evidence>
<dbReference type="OrthoDB" id="10265891at2759"/>
<dbReference type="GO" id="GO:0018580">
    <property type="term" value="F:nitronate monooxygenase activity"/>
    <property type="evidence" value="ECO:0007669"/>
    <property type="project" value="InterPro"/>
</dbReference>
<evidence type="ECO:0000256" key="1">
    <source>
        <dbReference type="ARBA" id="ARBA00022630"/>
    </source>
</evidence>
<gene>
    <name evidence="4" type="ORF">PFICI_07713</name>
</gene>
<dbReference type="InterPro" id="IPR004136">
    <property type="entry name" value="NMO"/>
</dbReference>
<dbReference type="Pfam" id="PF03060">
    <property type="entry name" value="NMO"/>
    <property type="match status" value="1"/>
</dbReference>
<dbReference type="InterPro" id="IPR013785">
    <property type="entry name" value="Aldolase_TIM"/>
</dbReference>
<dbReference type="CDD" id="cd04730">
    <property type="entry name" value="NPD_like"/>
    <property type="match status" value="1"/>
</dbReference>
<keyword evidence="1" id="KW-0285">Flavoprotein</keyword>
<dbReference type="GeneID" id="19272726"/>
<dbReference type="RefSeq" id="XP_007834485.1">
    <property type="nucleotide sequence ID" value="XM_007836294.1"/>
</dbReference>